<evidence type="ECO:0000313" key="2">
    <source>
        <dbReference type="EMBL" id="MEX6687860.1"/>
    </source>
</evidence>
<feature type="transmembrane region" description="Helical" evidence="1">
    <location>
        <begin position="30"/>
        <end position="50"/>
    </location>
</feature>
<keyword evidence="1" id="KW-1133">Transmembrane helix</keyword>
<evidence type="ECO:0000313" key="3">
    <source>
        <dbReference type="Proteomes" id="UP001560573"/>
    </source>
</evidence>
<name>A0ABV3ZE54_9BACT</name>
<accession>A0ABV3ZE54</accession>
<keyword evidence="3" id="KW-1185">Reference proteome</keyword>
<reference evidence="2 3" key="1">
    <citation type="submission" date="2023-07" db="EMBL/GenBank/DDBJ databases">
        <authorList>
            <person name="Lian W.-H."/>
        </authorList>
    </citation>
    <scope>NUCLEOTIDE SEQUENCE [LARGE SCALE GENOMIC DNA]</scope>
    <source>
        <strain evidence="2 3">SYSU DXS3180</strain>
    </source>
</reference>
<comment type="caution">
    <text evidence="2">The sequence shown here is derived from an EMBL/GenBank/DDBJ whole genome shotgun (WGS) entry which is preliminary data.</text>
</comment>
<dbReference type="RefSeq" id="WP_369329264.1">
    <property type="nucleotide sequence ID" value="NZ_JAULBC010000002.1"/>
</dbReference>
<evidence type="ECO:0000256" key="1">
    <source>
        <dbReference type="SAM" id="Phobius"/>
    </source>
</evidence>
<dbReference type="EMBL" id="JAULBC010000002">
    <property type="protein sequence ID" value="MEX6687860.1"/>
    <property type="molecule type" value="Genomic_DNA"/>
</dbReference>
<sequence length="66" mass="7616">MKNHKFATIFVTLYLVIFTVLTQLNAPLWLIGLMYVLSPLLVIWMVITVLKYASYNGKQLAEDEIL</sequence>
<proteinExistence type="predicted"/>
<protein>
    <submittedName>
        <fullName evidence="2">Uncharacterized protein</fullName>
    </submittedName>
</protein>
<keyword evidence="1" id="KW-0472">Membrane</keyword>
<keyword evidence="1" id="KW-0812">Transmembrane</keyword>
<dbReference type="Proteomes" id="UP001560573">
    <property type="component" value="Unassembled WGS sequence"/>
</dbReference>
<gene>
    <name evidence="2" type="ORF">QTN47_10165</name>
</gene>
<organism evidence="2 3">
    <name type="scientific">Danxiaibacter flavus</name>
    <dbReference type="NCBI Taxonomy" id="3049108"/>
    <lineage>
        <taxon>Bacteria</taxon>
        <taxon>Pseudomonadati</taxon>
        <taxon>Bacteroidota</taxon>
        <taxon>Chitinophagia</taxon>
        <taxon>Chitinophagales</taxon>
        <taxon>Chitinophagaceae</taxon>
        <taxon>Danxiaibacter</taxon>
    </lineage>
</organism>
<feature type="transmembrane region" description="Helical" evidence="1">
    <location>
        <begin position="7"/>
        <end position="24"/>
    </location>
</feature>